<name>A0ABZ1CQZ5_9TREE</name>
<dbReference type="RefSeq" id="XP_062788537.1">
    <property type="nucleotide sequence ID" value="XM_062932486.1"/>
</dbReference>
<accession>A0ABZ1CQZ5</accession>
<evidence type="ECO:0000313" key="11">
    <source>
        <dbReference type="EMBL" id="WRT63797.1"/>
    </source>
</evidence>
<gene>
    <name evidence="11" type="ORF">IL334_000722</name>
</gene>
<evidence type="ECO:0000256" key="9">
    <source>
        <dbReference type="ARBA" id="ARBA00023136"/>
    </source>
</evidence>
<dbReference type="Gene3D" id="3.90.550.50">
    <property type="match status" value="1"/>
</dbReference>
<evidence type="ECO:0000256" key="7">
    <source>
        <dbReference type="ARBA" id="ARBA00022989"/>
    </source>
</evidence>
<dbReference type="EMBL" id="CP141881">
    <property type="protein sequence ID" value="WRT63797.1"/>
    <property type="molecule type" value="Genomic_DNA"/>
</dbReference>
<evidence type="ECO:0000256" key="10">
    <source>
        <dbReference type="RuleBase" id="RU363063"/>
    </source>
</evidence>
<dbReference type="EC" id="2.4.1.-" evidence="10"/>
<keyword evidence="6" id="KW-0735">Signal-anchor</keyword>
<evidence type="ECO:0000256" key="5">
    <source>
        <dbReference type="ARBA" id="ARBA00022692"/>
    </source>
</evidence>
<proteinExistence type="inferred from homology"/>
<keyword evidence="4" id="KW-0808">Transferase</keyword>
<comment type="similarity">
    <text evidence="2 10">Belongs to the glycosyltransferase 31 family.</text>
</comment>
<evidence type="ECO:0000256" key="8">
    <source>
        <dbReference type="ARBA" id="ARBA00023034"/>
    </source>
</evidence>
<dbReference type="GeneID" id="87952853"/>
<keyword evidence="3 10" id="KW-0328">Glycosyltransferase</keyword>
<sequence>MYESPKWTHSIINKIMYNPAGLLEPPPVIPGLRSSPWAGSWKIPKLTSPKEKKGILHSQFTSPAILMIHILSTPFTSSRHRRYLIRELNLLESIPNEYRHLIELKFVLGISNTKEGENGWLESREEEIEISKENKMFGDLIRLKLLENGENMNNGKSWEWLRYVGREGGREAWWVIKCDDDTLPLLPNLLPLLLSLDPSKPTYLGTSLGRWTGYHYYFQGMMYGFSWGVVKTMAVADVPSSTRNYNWDEDARMGEIMLSLPFSPKSNPTSKICSPPAVPDRKWSLPPSSPNLCTGLVSLDLGPKIGAWKHYLIDDERAAVAWHELKNPDEYIEAYHQAKNGFERRRKEYTWVAPKVFKSVAEI</sequence>
<reference evidence="11 12" key="1">
    <citation type="submission" date="2024-01" db="EMBL/GenBank/DDBJ databases">
        <title>Comparative genomics of Cryptococcus and Kwoniella reveals pathogenesis evolution and contrasting modes of karyotype evolution via chromosome fusion or intercentromeric recombination.</title>
        <authorList>
            <person name="Coelho M.A."/>
            <person name="David-Palma M."/>
            <person name="Shea T."/>
            <person name="Bowers K."/>
            <person name="McGinley-Smith S."/>
            <person name="Mohammad A.W."/>
            <person name="Gnirke A."/>
            <person name="Yurkov A.M."/>
            <person name="Nowrousian M."/>
            <person name="Sun S."/>
            <person name="Cuomo C.A."/>
            <person name="Heitman J."/>
        </authorList>
    </citation>
    <scope>NUCLEOTIDE SEQUENCE [LARGE SCALE GENOMIC DNA]</scope>
    <source>
        <strain evidence="11">CBS 11374</strain>
    </source>
</reference>
<evidence type="ECO:0000256" key="3">
    <source>
        <dbReference type="ARBA" id="ARBA00022676"/>
    </source>
</evidence>
<keyword evidence="8 10" id="KW-0333">Golgi apparatus</keyword>
<evidence type="ECO:0000313" key="12">
    <source>
        <dbReference type="Proteomes" id="UP001329825"/>
    </source>
</evidence>
<dbReference type="InterPro" id="IPR002659">
    <property type="entry name" value="Glyco_trans_31"/>
</dbReference>
<keyword evidence="12" id="KW-1185">Reference proteome</keyword>
<evidence type="ECO:0000256" key="4">
    <source>
        <dbReference type="ARBA" id="ARBA00022679"/>
    </source>
</evidence>
<dbReference type="PANTHER" id="PTHR11214">
    <property type="entry name" value="BETA-1,3-N-ACETYLGLUCOSAMINYLTRANSFERASE"/>
    <property type="match status" value="1"/>
</dbReference>
<dbReference type="PANTHER" id="PTHR11214:SF351">
    <property type="entry name" value="BETA-1,3-GALACTOSYLTRANSFERASE PVG3"/>
    <property type="match status" value="1"/>
</dbReference>
<keyword evidence="5" id="KW-0812">Transmembrane</keyword>
<evidence type="ECO:0000256" key="1">
    <source>
        <dbReference type="ARBA" id="ARBA00004323"/>
    </source>
</evidence>
<evidence type="ECO:0000256" key="2">
    <source>
        <dbReference type="ARBA" id="ARBA00008661"/>
    </source>
</evidence>
<dbReference type="Proteomes" id="UP001329825">
    <property type="component" value="Chromosome 1"/>
</dbReference>
<keyword evidence="9" id="KW-0472">Membrane</keyword>
<comment type="subcellular location">
    <subcellularLocation>
        <location evidence="1 10">Golgi apparatus membrane</location>
        <topology evidence="1 10">Single-pass type II membrane protein</topology>
    </subcellularLocation>
</comment>
<evidence type="ECO:0000256" key="6">
    <source>
        <dbReference type="ARBA" id="ARBA00022968"/>
    </source>
</evidence>
<protein>
    <recommendedName>
        <fullName evidence="10">Hexosyltransferase</fullName>
        <ecNumber evidence="10">2.4.1.-</ecNumber>
    </recommendedName>
</protein>
<organism evidence="11 12">
    <name type="scientific">Kwoniella shivajii</name>
    <dbReference type="NCBI Taxonomy" id="564305"/>
    <lineage>
        <taxon>Eukaryota</taxon>
        <taxon>Fungi</taxon>
        <taxon>Dikarya</taxon>
        <taxon>Basidiomycota</taxon>
        <taxon>Agaricomycotina</taxon>
        <taxon>Tremellomycetes</taxon>
        <taxon>Tremellales</taxon>
        <taxon>Cryptococcaceae</taxon>
        <taxon>Kwoniella</taxon>
    </lineage>
</organism>
<keyword evidence="7" id="KW-1133">Transmembrane helix</keyword>